<dbReference type="Proteomes" id="UP000031030">
    <property type="component" value="Unassembled WGS sequence"/>
</dbReference>
<dbReference type="RefSeq" id="WP_039397155.1">
    <property type="nucleotide sequence ID" value="NZ_JTDK01000006.1"/>
</dbReference>
<dbReference type="AlphaFoldDB" id="A0A0B2A9V8"/>
<name>A0A0B2A9V8_9MICO</name>
<accession>A0A0B2A9V8</accession>
<gene>
    <name evidence="1" type="ORF">LK09_06090</name>
</gene>
<reference evidence="1 2" key="1">
    <citation type="submission" date="2014-11" db="EMBL/GenBank/DDBJ databases">
        <title>Genome sequence of Microbacterium mangrovi MUSC 115(T).</title>
        <authorList>
            <person name="Lee L.-H."/>
        </authorList>
    </citation>
    <scope>NUCLEOTIDE SEQUENCE [LARGE SCALE GENOMIC DNA]</scope>
    <source>
        <strain evidence="1 2">MUSC 115</strain>
    </source>
</reference>
<evidence type="ECO:0000313" key="1">
    <source>
        <dbReference type="EMBL" id="KHK98543.1"/>
    </source>
</evidence>
<dbReference type="EMBL" id="JTDK01000006">
    <property type="protein sequence ID" value="KHK98543.1"/>
    <property type="molecule type" value="Genomic_DNA"/>
</dbReference>
<proteinExistence type="predicted"/>
<evidence type="ECO:0000313" key="2">
    <source>
        <dbReference type="Proteomes" id="UP000031030"/>
    </source>
</evidence>
<comment type="caution">
    <text evidence="1">The sequence shown here is derived from an EMBL/GenBank/DDBJ whole genome shotgun (WGS) entry which is preliminary data.</text>
</comment>
<organism evidence="1 2">
    <name type="scientific">Microbacterium mangrovi</name>
    <dbReference type="NCBI Taxonomy" id="1348253"/>
    <lineage>
        <taxon>Bacteria</taxon>
        <taxon>Bacillati</taxon>
        <taxon>Actinomycetota</taxon>
        <taxon>Actinomycetes</taxon>
        <taxon>Micrococcales</taxon>
        <taxon>Microbacteriaceae</taxon>
        <taxon>Microbacterium</taxon>
    </lineage>
</organism>
<keyword evidence="2" id="KW-1185">Reference proteome</keyword>
<sequence>MSTTVYEFDGGRSVDIDARNDQDGDVVFVTTFSESLRGRVEDHAYALDRAEFIRAVCAEFGLIDPLEVLLSV</sequence>
<protein>
    <submittedName>
        <fullName evidence="1">Uncharacterized protein</fullName>
    </submittedName>
</protein>